<dbReference type="InterPro" id="IPR039399">
    <property type="entry name" value="Deltex_C_sf"/>
</dbReference>
<evidence type="ECO:0000256" key="3">
    <source>
        <dbReference type="ARBA" id="ARBA00012483"/>
    </source>
</evidence>
<dbReference type="PROSITE" id="PS50089">
    <property type="entry name" value="ZF_RING_2"/>
    <property type="match status" value="1"/>
</dbReference>
<comment type="pathway">
    <text evidence="2">Protein modification; protein ubiquitination.</text>
</comment>
<evidence type="ECO:0000256" key="4">
    <source>
        <dbReference type="ARBA" id="ARBA00022679"/>
    </source>
</evidence>
<dbReference type="InterPro" id="IPR001841">
    <property type="entry name" value="Znf_RING"/>
</dbReference>
<evidence type="ECO:0000256" key="2">
    <source>
        <dbReference type="ARBA" id="ARBA00004906"/>
    </source>
</evidence>
<organism evidence="8">
    <name type="scientific">Cyclophora tenuis</name>
    <name type="common">Marine diatom</name>
    <dbReference type="NCBI Taxonomy" id="216820"/>
    <lineage>
        <taxon>Eukaryota</taxon>
        <taxon>Sar</taxon>
        <taxon>Stramenopiles</taxon>
        <taxon>Ochrophyta</taxon>
        <taxon>Bacillariophyta</taxon>
        <taxon>Fragilariophyceae</taxon>
        <taxon>Fragilariophycidae</taxon>
        <taxon>Cyclophorales</taxon>
        <taxon>Cyclophoraceae</taxon>
        <taxon>Cyclophora</taxon>
    </lineage>
</organism>
<dbReference type="PANTHER" id="PTHR12622">
    <property type="entry name" value="DELTEX-RELATED"/>
    <property type="match status" value="1"/>
</dbReference>
<evidence type="ECO:0000256" key="1">
    <source>
        <dbReference type="ARBA" id="ARBA00000900"/>
    </source>
</evidence>
<dbReference type="UniPathway" id="UPA00143"/>
<dbReference type="GO" id="GO:0061630">
    <property type="term" value="F:ubiquitin protein ligase activity"/>
    <property type="evidence" value="ECO:0007669"/>
    <property type="project" value="UniProtKB-EC"/>
</dbReference>
<dbReference type="InterPro" id="IPR039396">
    <property type="entry name" value="Deltex_C"/>
</dbReference>
<reference evidence="8" key="1">
    <citation type="submission" date="2021-01" db="EMBL/GenBank/DDBJ databases">
        <authorList>
            <person name="Corre E."/>
            <person name="Pelletier E."/>
            <person name="Niang G."/>
            <person name="Scheremetjew M."/>
            <person name="Finn R."/>
            <person name="Kale V."/>
            <person name="Holt S."/>
            <person name="Cochrane G."/>
            <person name="Meng A."/>
            <person name="Brown T."/>
            <person name="Cohen L."/>
        </authorList>
    </citation>
    <scope>NUCLEOTIDE SEQUENCE</scope>
    <source>
        <strain evidence="8">ECT3854</strain>
    </source>
</reference>
<feature type="domain" description="RING-type" evidence="7">
    <location>
        <begin position="3"/>
        <end position="39"/>
    </location>
</feature>
<evidence type="ECO:0000256" key="6">
    <source>
        <dbReference type="PROSITE-ProRule" id="PRU00175"/>
    </source>
</evidence>
<dbReference type="GO" id="GO:0016567">
    <property type="term" value="P:protein ubiquitination"/>
    <property type="evidence" value="ECO:0007669"/>
    <property type="project" value="UniProtKB-UniPathway"/>
</dbReference>
<dbReference type="EMBL" id="HBFW01009001">
    <property type="protein sequence ID" value="CAD8934813.1"/>
    <property type="molecule type" value="Transcribed_RNA"/>
</dbReference>
<dbReference type="SUPFAM" id="SSF57850">
    <property type="entry name" value="RING/U-box"/>
    <property type="match status" value="1"/>
</dbReference>
<evidence type="ECO:0000259" key="7">
    <source>
        <dbReference type="PROSITE" id="PS50089"/>
    </source>
</evidence>
<dbReference type="InterPro" id="IPR039398">
    <property type="entry name" value="Deltex_fam"/>
</dbReference>
<dbReference type="Gene3D" id="3.30.390.130">
    <property type="match status" value="2"/>
</dbReference>
<keyword evidence="4" id="KW-0808">Transferase</keyword>
<keyword evidence="5" id="KW-0479">Metal-binding</keyword>
<evidence type="ECO:0000313" key="8">
    <source>
        <dbReference type="EMBL" id="CAD8934813.1"/>
    </source>
</evidence>
<dbReference type="GO" id="GO:0008270">
    <property type="term" value="F:zinc ion binding"/>
    <property type="evidence" value="ECO:0007669"/>
    <property type="project" value="UniProtKB-KW"/>
</dbReference>
<evidence type="ECO:0000256" key="5">
    <source>
        <dbReference type="ARBA" id="ARBA00022723"/>
    </source>
</evidence>
<accession>A0A7S1GLG8</accession>
<gene>
    <name evidence="8" type="ORF">CTEN0397_LOCUS5846</name>
</gene>
<keyword evidence="6" id="KW-0862">Zinc</keyword>
<dbReference type="GO" id="GO:0007219">
    <property type="term" value="P:Notch signaling pathway"/>
    <property type="evidence" value="ECO:0007669"/>
    <property type="project" value="InterPro"/>
</dbReference>
<sequence length="460" mass="50803">MHCMECNQIIDGRVRKLPSCRHLYHSDCIVGRQQCPACRISVYPSMGHCPSGVMIIEGIPDTCAGFEHASCGTIVITYHVTGGVQRNYHPNPRSPYGPCTKRALLPENEPGRNLLKRLKCAWKRGLILTIPDAENPILDWSDRITHKTELSGNGPTAFPDVHYLRNCNDQLNSLGIPSPTSCTDDGVLLTSFPAESTNLVGPHIIESFVPLAEPIRYVAPTEIPDGRDAIFPIGTCPSGTMHIELTDEKCEGFEADSDGSIVIYYLFKGGTQQSYHPVPDDIYVGTCRQAFLPRNDQGFRVLKRLKCAFKRGHSFQVATSKTTLAPNSIVWSSIPHKSSTHGGVNAYGFPDVSYLGQCHRELSLLRIPLASHLTEHGDLLPYNQAGITAPHRIQPFAASEAETSFRGVSETVPLSTPLKSLQLAVSWFYSSWKLHHCRETTAINDVFTWLTFPPTIKLVG</sequence>
<comment type="catalytic activity">
    <reaction evidence="1">
        <text>S-ubiquitinyl-[E2 ubiquitin-conjugating enzyme]-L-cysteine + [acceptor protein]-L-lysine = [E2 ubiquitin-conjugating enzyme]-L-cysteine + N(6)-ubiquitinyl-[acceptor protein]-L-lysine.</text>
        <dbReference type="EC" id="2.3.2.27"/>
    </reaction>
</comment>
<proteinExistence type="predicted"/>
<dbReference type="AlphaFoldDB" id="A0A7S1GLG8"/>
<dbReference type="Pfam" id="PF18102">
    <property type="entry name" value="DTC"/>
    <property type="match status" value="2"/>
</dbReference>
<protein>
    <recommendedName>
        <fullName evidence="3">RING-type E3 ubiquitin transferase</fullName>
        <ecNumber evidence="3">2.3.2.27</ecNumber>
    </recommendedName>
</protein>
<name>A0A7S1GLG8_CYCTE</name>
<dbReference type="EC" id="2.3.2.27" evidence="3"/>
<keyword evidence="6" id="KW-0863">Zinc-finger</keyword>